<gene>
    <name evidence="1" type="ORF">H8K55_12910</name>
</gene>
<reference evidence="1 2" key="1">
    <citation type="submission" date="2020-08" db="EMBL/GenBank/DDBJ databases">
        <title>Novel species isolated from subtropical streams in China.</title>
        <authorList>
            <person name="Lu H."/>
        </authorList>
    </citation>
    <scope>NUCLEOTIDE SEQUENCE [LARGE SCALE GENOMIC DNA]</scope>
    <source>
        <strain evidence="1 2">LX15W</strain>
    </source>
</reference>
<evidence type="ECO:0000313" key="2">
    <source>
        <dbReference type="Proteomes" id="UP000624279"/>
    </source>
</evidence>
<accession>A0ABR6YD59</accession>
<organism evidence="1 2">
    <name type="scientific">Undibacterium flavidum</name>
    <dbReference type="NCBI Taxonomy" id="2762297"/>
    <lineage>
        <taxon>Bacteria</taxon>
        <taxon>Pseudomonadati</taxon>
        <taxon>Pseudomonadota</taxon>
        <taxon>Betaproteobacteria</taxon>
        <taxon>Burkholderiales</taxon>
        <taxon>Oxalobacteraceae</taxon>
        <taxon>Undibacterium</taxon>
    </lineage>
</organism>
<proteinExistence type="predicted"/>
<evidence type="ECO:0000313" key="1">
    <source>
        <dbReference type="EMBL" id="MBC3874493.1"/>
    </source>
</evidence>
<comment type="caution">
    <text evidence="1">The sequence shown here is derived from an EMBL/GenBank/DDBJ whole genome shotgun (WGS) entry which is preliminary data.</text>
</comment>
<dbReference type="Proteomes" id="UP000624279">
    <property type="component" value="Unassembled WGS sequence"/>
</dbReference>
<protein>
    <submittedName>
        <fullName evidence="1">Uncharacterized protein</fullName>
    </submittedName>
</protein>
<name>A0ABR6YD59_9BURK</name>
<dbReference type="RefSeq" id="WP_186942484.1">
    <property type="nucleotide sequence ID" value="NZ_JACOGA010000011.1"/>
</dbReference>
<keyword evidence="2" id="KW-1185">Reference proteome</keyword>
<sequence length="51" mass="5887">MKRIEKKSKKAIAQQYHASQYFVMSRFDCAQIPWVQNANSPVTFCAGLFFA</sequence>
<dbReference type="EMBL" id="JACOGA010000011">
    <property type="protein sequence ID" value="MBC3874493.1"/>
    <property type="molecule type" value="Genomic_DNA"/>
</dbReference>